<comment type="caution">
    <text evidence="5">The sequence shown here is derived from an EMBL/GenBank/DDBJ whole genome shotgun (WGS) entry which is preliminary data.</text>
</comment>
<proteinExistence type="inferred from homology"/>
<keyword evidence="1 3" id="KW-0547">Nucleotide-binding</keyword>
<evidence type="ECO:0000256" key="2">
    <source>
        <dbReference type="ARBA" id="ARBA00022840"/>
    </source>
</evidence>
<evidence type="ECO:0000256" key="4">
    <source>
        <dbReference type="NCBIfam" id="TIGR00152"/>
    </source>
</evidence>
<keyword evidence="3" id="KW-0963">Cytoplasm</keyword>
<dbReference type="HAMAP" id="MF_00376">
    <property type="entry name" value="Dephospho_CoA_kinase"/>
    <property type="match status" value="1"/>
</dbReference>
<comment type="catalytic activity">
    <reaction evidence="3">
        <text>3'-dephospho-CoA + ATP = ADP + CoA + H(+)</text>
        <dbReference type="Rhea" id="RHEA:18245"/>
        <dbReference type="ChEBI" id="CHEBI:15378"/>
        <dbReference type="ChEBI" id="CHEBI:30616"/>
        <dbReference type="ChEBI" id="CHEBI:57287"/>
        <dbReference type="ChEBI" id="CHEBI:57328"/>
        <dbReference type="ChEBI" id="CHEBI:456216"/>
        <dbReference type="EC" id="2.7.1.24"/>
    </reaction>
</comment>
<name>A0ABS4F7S7_9BACL</name>
<evidence type="ECO:0000313" key="6">
    <source>
        <dbReference type="Proteomes" id="UP000706926"/>
    </source>
</evidence>
<dbReference type="RefSeq" id="WP_007127424.1">
    <property type="nucleotide sequence ID" value="NZ_CP139098.1"/>
</dbReference>
<sequence>MNIGLTGGIATGKSTVSSMLTTKGALLVDADVIAREVMLPGHPVLAEVTAHFGQHILLEDGTLNRKKLGEIIFRDPEQREALNRITHPAIRQEIRDRTEAYERDYPDRLVVADIPLLLEAREQYSFLEQIVVVYVPRELQIRRLMDRDALTEGQAAARLGSQMDIEAKKKLADIVIDNSGTLDETKQQVDKLWNRMVRV</sequence>
<dbReference type="InterPro" id="IPR027417">
    <property type="entry name" value="P-loop_NTPase"/>
</dbReference>
<dbReference type="NCBIfam" id="TIGR00152">
    <property type="entry name" value="dephospho-CoA kinase"/>
    <property type="match status" value="1"/>
</dbReference>
<comment type="subcellular location">
    <subcellularLocation>
        <location evidence="3">Cytoplasm</location>
    </subcellularLocation>
</comment>
<dbReference type="PANTHER" id="PTHR10695:SF46">
    <property type="entry name" value="BIFUNCTIONAL COENZYME A SYNTHASE-RELATED"/>
    <property type="match status" value="1"/>
</dbReference>
<dbReference type="Pfam" id="PF01121">
    <property type="entry name" value="CoaE"/>
    <property type="match status" value="1"/>
</dbReference>
<dbReference type="GO" id="GO:0004140">
    <property type="term" value="F:dephospho-CoA kinase activity"/>
    <property type="evidence" value="ECO:0007669"/>
    <property type="project" value="UniProtKB-EC"/>
</dbReference>
<keyword evidence="3 5" id="KW-0418">Kinase</keyword>
<dbReference type="Gene3D" id="3.40.50.300">
    <property type="entry name" value="P-loop containing nucleotide triphosphate hydrolases"/>
    <property type="match status" value="1"/>
</dbReference>
<dbReference type="EMBL" id="JAGGKI010000003">
    <property type="protein sequence ID" value="MBP1892127.1"/>
    <property type="molecule type" value="Genomic_DNA"/>
</dbReference>
<keyword evidence="3 5" id="KW-0808">Transferase</keyword>
<dbReference type="CDD" id="cd02022">
    <property type="entry name" value="DPCK"/>
    <property type="match status" value="1"/>
</dbReference>
<gene>
    <name evidence="3" type="primary">coaE</name>
    <name evidence="5" type="ORF">J2Z18_001203</name>
</gene>
<comment type="similarity">
    <text evidence="3">Belongs to the CoaE family.</text>
</comment>
<keyword evidence="6" id="KW-1185">Reference proteome</keyword>
<evidence type="ECO:0000313" key="5">
    <source>
        <dbReference type="EMBL" id="MBP1892127.1"/>
    </source>
</evidence>
<feature type="binding site" evidence="3">
    <location>
        <begin position="10"/>
        <end position="15"/>
    </location>
    <ligand>
        <name>ATP</name>
        <dbReference type="ChEBI" id="CHEBI:30616"/>
    </ligand>
</feature>
<reference evidence="5 6" key="1">
    <citation type="submission" date="2021-03" db="EMBL/GenBank/DDBJ databases">
        <title>Genomic Encyclopedia of Type Strains, Phase IV (KMG-IV): sequencing the most valuable type-strain genomes for metagenomic binning, comparative biology and taxonomic classification.</title>
        <authorList>
            <person name="Goeker M."/>
        </authorList>
    </citation>
    <scope>NUCLEOTIDE SEQUENCE [LARGE SCALE GENOMIC DNA]</scope>
    <source>
        <strain evidence="5 6">DSM 15596</strain>
    </source>
</reference>
<comment type="function">
    <text evidence="3">Catalyzes the phosphorylation of the 3'-hydroxyl group of dephosphocoenzyme A to form coenzyme A.</text>
</comment>
<dbReference type="InterPro" id="IPR001977">
    <property type="entry name" value="Depp_CoAkinase"/>
</dbReference>
<accession>A0ABS4F7S7</accession>
<dbReference type="GeneID" id="95403238"/>
<organism evidence="5 6">
    <name type="scientific">Paenibacillus lactis</name>
    <dbReference type="NCBI Taxonomy" id="228574"/>
    <lineage>
        <taxon>Bacteria</taxon>
        <taxon>Bacillati</taxon>
        <taxon>Bacillota</taxon>
        <taxon>Bacilli</taxon>
        <taxon>Bacillales</taxon>
        <taxon>Paenibacillaceae</taxon>
        <taxon>Paenibacillus</taxon>
    </lineage>
</organism>
<dbReference type="SUPFAM" id="SSF52540">
    <property type="entry name" value="P-loop containing nucleoside triphosphate hydrolases"/>
    <property type="match status" value="1"/>
</dbReference>
<dbReference type="Proteomes" id="UP000706926">
    <property type="component" value="Unassembled WGS sequence"/>
</dbReference>
<comment type="pathway">
    <text evidence="3">Cofactor biosynthesis; coenzyme A biosynthesis; CoA from (R)-pantothenate: step 5/5.</text>
</comment>
<evidence type="ECO:0000256" key="1">
    <source>
        <dbReference type="ARBA" id="ARBA00022741"/>
    </source>
</evidence>
<evidence type="ECO:0000256" key="3">
    <source>
        <dbReference type="HAMAP-Rule" id="MF_00376"/>
    </source>
</evidence>
<dbReference type="PROSITE" id="PS51219">
    <property type="entry name" value="DPCK"/>
    <property type="match status" value="1"/>
</dbReference>
<dbReference type="PANTHER" id="PTHR10695">
    <property type="entry name" value="DEPHOSPHO-COA KINASE-RELATED"/>
    <property type="match status" value="1"/>
</dbReference>
<keyword evidence="2 3" id="KW-0067">ATP-binding</keyword>
<protein>
    <recommendedName>
        <fullName evidence="3 4">Dephospho-CoA kinase</fullName>
        <ecNumber evidence="3 4">2.7.1.24</ecNumber>
    </recommendedName>
    <alternativeName>
        <fullName evidence="3">Dephosphocoenzyme A kinase</fullName>
    </alternativeName>
</protein>
<keyword evidence="3" id="KW-0173">Coenzyme A biosynthesis</keyword>
<dbReference type="EC" id="2.7.1.24" evidence="3 4"/>